<dbReference type="AlphaFoldDB" id="A0A8J3PCR5"/>
<dbReference type="CDD" id="cd08241">
    <property type="entry name" value="QOR1"/>
    <property type="match status" value="1"/>
</dbReference>
<comment type="caution">
    <text evidence="2">The sequence shown here is derived from an EMBL/GenBank/DDBJ whole genome shotgun (WGS) entry which is preliminary data.</text>
</comment>
<dbReference type="PROSITE" id="PS01162">
    <property type="entry name" value="QOR_ZETA_CRYSTAL"/>
    <property type="match status" value="1"/>
</dbReference>
<dbReference type="InterPro" id="IPR013154">
    <property type="entry name" value="ADH-like_N"/>
</dbReference>
<dbReference type="InterPro" id="IPR020843">
    <property type="entry name" value="ER"/>
</dbReference>
<dbReference type="PANTHER" id="PTHR43677:SF4">
    <property type="entry name" value="QUINONE OXIDOREDUCTASE-LIKE PROTEIN 2"/>
    <property type="match status" value="1"/>
</dbReference>
<reference evidence="2 3" key="1">
    <citation type="submission" date="2021-01" db="EMBL/GenBank/DDBJ databases">
        <title>Whole genome shotgun sequence of Catellatospora coxensis NBRC 107359.</title>
        <authorList>
            <person name="Komaki H."/>
            <person name="Tamura T."/>
        </authorList>
    </citation>
    <scope>NUCLEOTIDE SEQUENCE [LARGE SCALE GENOMIC DNA]</scope>
    <source>
        <strain evidence="2 3">NBRC 107359</strain>
    </source>
</reference>
<protein>
    <submittedName>
        <fullName evidence="2">Oxidoreductase</fullName>
    </submittedName>
</protein>
<dbReference type="Pfam" id="PF08240">
    <property type="entry name" value="ADH_N"/>
    <property type="match status" value="1"/>
</dbReference>
<name>A0A8J3PCR5_9ACTN</name>
<accession>A0A8J3PCR5</accession>
<dbReference type="RefSeq" id="WP_239168093.1">
    <property type="nucleotide sequence ID" value="NZ_BAAALC010000013.1"/>
</dbReference>
<dbReference type="GO" id="GO:0016491">
    <property type="term" value="F:oxidoreductase activity"/>
    <property type="evidence" value="ECO:0007669"/>
    <property type="project" value="InterPro"/>
</dbReference>
<dbReference type="SUPFAM" id="SSF50129">
    <property type="entry name" value="GroES-like"/>
    <property type="match status" value="1"/>
</dbReference>
<dbReference type="EMBL" id="BONI01000174">
    <property type="protein sequence ID" value="GIG11643.1"/>
    <property type="molecule type" value="Genomic_DNA"/>
</dbReference>
<dbReference type="Gene3D" id="3.90.180.10">
    <property type="entry name" value="Medium-chain alcohol dehydrogenases, catalytic domain"/>
    <property type="match status" value="1"/>
</dbReference>
<evidence type="ECO:0000313" key="3">
    <source>
        <dbReference type="Proteomes" id="UP000630887"/>
    </source>
</evidence>
<keyword evidence="3" id="KW-1185">Reference proteome</keyword>
<dbReference type="SUPFAM" id="SSF51735">
    <property type="entry name" value="NAD(P)-binding Rossmann-fold domains"/>
    <property type="match status" value="1"/>
</dbReference>
<dbReference type="InterPro" id="IPR011032">
    <property type="entry name" value="GroES-like_sf"/>
</dbReference>
<evidence type="ECO:0000259" key="1">
    <source>
        <dbReference type="SMART" id="SM00829"/>
    </source>
</evidence>
<proteinExistence type="predicted"/>
<evidence type="ECO:0000313" key="2">
    <source>
        <dbReference type="EMBL" id="GIG11643.1"/>
    </source>
</evidence>
<dbReference type="Gene3D" id="3.40.50.720">
    <property type="entry name" value="NAD(P)-binding Rossmann-like Domain"/>
    <property type="match status" value="1"/>
</dbReference>
<sequence length="331" mass="33635">MAATMRAWQATANGEPADVMSLVETAVPTPGATQLLVRVRASALNFPDVLLVRGQYQVRPPLPFTPGVELCGEVVATGAEVTGFAEGDRVIGTTALPSGALAEYALVEAADAFPAPAALDDVQASAMHIAYQTGWFSLHRRARLQPGETLLIHAGAGGVGSAAIQLGKAAGATVIAVVGGAAKAEVAAKLGADLVIDRREQDFVAAVKAATGGRGADAIFDPVGGDAYTGSAKCVAFEGRILVVGFAGGTVPTPGLNHALVKNYSIVGVHWGLYRQLDPALVVQAHEKLCGLAADGVVQPLIGGVLGLDEAVDGLTRLGAGETVGRLVVRP</sequence>
<organism evidence="2 3">
    <name type="scientific">Catellatospora coxensis</name>
    <dbReference type="NCBI Taxonomy" id="310354"/>
    <lineage>
        <taxon>Bacteria</taxon>
        <taxon>Bacillati</taxon>
        <taxon>Actinomycetota</taxon>
        <taxon>Actinomycetes</taxon>
        <taxon>Micromonosporales</taxon>
        <taxon>Micromonosporaceae</taxon>
        <taxon>Catellatospora</taxon>
    </lineage>
</organism>
<dbReference type="SMART" id="SM00829">
    <property type="entry name" value="PKS_ER"/>
    <property type="match status" value="1"/>
</dbReference>
<dbReference type="InterPro" id="IPR002364">
    <property type="entry name" value="Quin_OxRdtase/zeta-crystal_CS"/>
</dbReference>
<dbReference type="InterPro" id="IPR013149">
    <property type="entry name" value="ADH-like_C"/>
</dbReference>
<dbReference type="Pfam" id="PF00107">
    <property type="entry name" value="ADH_zinc_N"/>
    <property type="match status" value="1"/>
</dbReference>
<dbReference type="InterPro" id="IPR051397">
    <property type="entry name" value="Zn-ADH-like_protein"/>
</dbReference>
<dbReference type="Proteomes" id="UP000630887">
    <property type="component" value="Unassembled WGS sequence"/>
</dbReference>
<dbReference type="PANTHER" id="PTHR43677">
    <property type="entry name" value="SHORT-CHAIN DEHYDROGENASE/REDUCTASE"/>
    <property type="match status" value="1"/>
</dbReference>
<dbReference type="GO" id="GO:0008270">
    <property type="term" value="F:zinc ion binding"/>
    <property type="evidence" value="ECO:0007669"/>
    <property type="project" value="InterPro"/>
</dbReference>
<dbReference type="InterPro" id="IPR036291">
    <property type="entry name" value="NAD(P)-bd_dom_sf"/>
</dbReference>
<feature type="domain" description="Enoyl reductase (ER)" evidence="1">
    <location>
        <begin position="15"/>
        <end position="329"/>
    </location>
</feature>
<gene>
    <name evidence="2" type="ORF">Cco03nite_83430</name>
</gene>